<dbReference type="PANTHER" id="PTHR21624:SF1">
    <property type="entry name" value="ALKYLGLYCEROL MONOOXYGENASE"/>
    <property type="match status" value="1"/>
</dbReference>
<dbReference type="GO" id="GO:0012505">
    <property type="term" value="C:endomembrane system"/>
    <property type="evidence" value="ECO:0007669"/>
    <property type="project" value="UniProtKB-SubCell"/>
</dbReference>
<reference evidence="9" key="1">
    <citation type="submission" date="2021-03" db="EMBL/GenBank/DDBJ databases">
        <title>Fibrella sp. HMF5335 genome sequencing and assembly.</title>
        <authorList>
            <person name="Kang H."/>
            <person name="Kim H."/>
            <person name="Bae S."/>
            <person name="Joh K."/>
        </authorList>
    </citation>
    <scope>NUCLEOTIDE SEQUENCE</scope>
    <source>
        <strain evidence="9">HMF5335</strain>
    </source>
</reference>
<feature type="domain" description="Fatty acid hydroxylase" evidence="8">
    <location>
        <begin position="103"/>
        <end position="236"/>
    </location>
</feature>
<dbReference type="GO" id="GO:0005506">
    <property type="term" value="F:iron ion binding"/>
    <property type="evidence" value="ECO:0007669"/>
    <property type="project" value="InterPro"/>
</dbReference>
<dbReference type="Proteomes" id="UP000664034">
    <property type="component" value="Unassembled WGS sequence"/>
</dbReference>
<proteinExistence type="predicted"/>
<keyword evidence="5" id="KW-0443">Lipid metabolism</keyword>
<dbReference type="Pfam" id="PF04116">
    <property type="entry name" value="FA_hydroxylase"/>
    <property type="match status" value="1"/>
</dbReference>
<evidence type="ECO:0000259" key="8">
    <source>
        <dbReference type="Pfam" id="PF04116"/>
    </source>
</evidence>
<evidence type="ECO:0000256" key="5">
    <source>
        <dbReference type="ARBA" id="ARBA00023098"/>
    </source>
</evidence>
<dbReference type="GO" id="GO:0006643">
    <property type="term" value="P:membrane lipid metabolic process"/>
    <property type="evidence" value="ECO:0007669"/>
    <property type="project" value="TreeGrafter"/>
</dbReference>
<evidence type="ECO:0000256" key="2">
    <source>
        <dbReference type="ARBA" id="ARBA00022692"/>
    </source>
</evidence>
<feature type="transmembrane region" description="Helical" evidence="7">
    <location>
        <begin position="168"/>
        <end position="186"/>
    </location>
</feature>
<keyword evidence="4" id="KW-0560">Oxidoreductase</keyword>
<evidence type="ECO:0000313" key="9">
    <source>
        <dbReference type="EMBL" id="MBO0937456.1"/>
    </source>
</evidence>
<name>A0A939GFM8_9BACT</name>
<comment type="subcellular location">
    <subcellularLocation>
        <location evidence="1">Endomembrane system</location>
        <topology evidence="1">Multi-pass membrane protein</topology>
    </subcellularLocation>
</comment>
<evidence type="ECO:0000256" key="4">
    <source>
        <dbReference type="ARBA" id="ARBA00023002"/>
    </source>
</evidence>
<evidence type="ECO:0000313" key="10">
    <source>
        <dbReference type="Proteomes" id="UP000664034"/>
    </source>
</evidence>
<feature type="transmembrane region" description="Helical" evidence="7">
    <location>
        <begin position="62"/>
        <end position="88"/>
    </location>
</feature>
<feature type="transmembrane region" description="Helical" evidence="7">
    <location>
        <begin position="20"/>
        <end position="42"/>
    </location>
</feature>
<evidence type="ECO:0000256" key="1">
    <source>
        <dbReference type="ARBA" id="ARBA00004127"/>
    </source>
</evidence>
<dbReference type="GO" id="GO:0050479">
    <property type="term" value="F:glyceryl-ether monooxygenase activity"/>
    <property type="evidence" value="ECO:0007669"/>
    <property type="project" value="TreeGrafter"/>
</dbReference>
<sequence length="318" mass="37186">MKTPHELLTFLADMAHDGSIFFRLVLPLYVGMIILEFGMTAWRMRQKPGAYRWSHRDGWTNVAVSSMNMTYDVVIGILLPFGLYYLLYTQYRLFTLPSSVWGWVAAFLIHDLIYYVDHRISHRTGLFWAFHSVHHSSQEYNVTVAARGFFLNGTLTMPLYYLMPILGMSPFMILVVNVVASLFGIFNHTRLVKRMGWLEYVLCTPSNHRVHHGTDAKYLDRNYGQVFIIWDYLFGSYQREEEEPTYGLTTQLQTNNPFAIQWAGIRWLWQQMKTAHRLSDKLRYLWMPPGWRHDGPGQTAEEIRARTTQPQNVALTTS</sequence>
<dbReference type="GO" id="GO:0016020">
    <property type="term" value="C:membrane"/>
    <property type="evidence" value="ECO:0007669"/>
    <property type="project" value="GOC"/>
</dbReference>
<evidence type="ECO:0000256" key="3">
    <source>
        <dbReference type="ARBA" id="ARBA00022989"/>
    </source>
</evidence>
<dbReference type="GO" id="GO:0008610">
    <property type="term" value="P:lipid biosynthetic process"/>
    <property type="evidence" value="ECO:0007669"/>
    <property type="project" value="InterPro"/>
</dbReference>
<keyword evidence="2 7" id="KW-0812">Transmembrane</keyword>
<comment type="caution">
    <text evidence="9">The sequence shown here is derived from an EMBL/GenBank/DDBJ whole genome shotgun (WGS) entry which is preliminary data.</text>
</comment>
<gene>
    <name evidence="9" type="ORF">J2I47_12945</name>
</gene>
<feature type="transmembrane region" description="Helical" evidence="7">
    <location>
        <begin position="100"/>
        <end position="116"/>
    </location>
</feature>
<protein>
    <submittedName>
        <fullName evidence="9">Sterol desaturase family protein</fullName>
    </submittedName>
</protein>
<dbReference type="RefSeq" id="WP_207365014.1">
    <property type="nucleotide sequence ID" value="NZ_JAFMYV010000006.1"/>
</dbReference>
<keyword evidence="10" id="KW-1185">Reference proteome</keyword>
<dbReference type="EMBL" id="JAFMYV010000006">
    <property type="protein sequence ID" value="MBO0937456.1"/>
    <property type="molecule type" value="Genomic_DNA"/>
</dbReference>
<organism evidence="9 10">
    <name type="scientific">Fibrella rubiginis</name>
    <dbReference type="NCBI Taxonomy" id="2817060"/>
    <lineage>
        <taxon>Bacteria</taxon>
        <taxon>Pseudomonadati</taxon>
        <taxon>Bacteroidota</taxon>
        <taxon>Cytophagia</taxon>
        <taxon>Cytophagales</taxon>
        <taxon>Spirosomataceae</taxon>
        <taxon>Fibrella</taxon>
    </lineage>
</organism>
<keyword evidence="6 7" id="KW-0472">Membrane</keyword>
<dbReference type="InterPro" id="IPR051689">
    <property type="entry name" value="Sterol_desaturase/TMEM195"/>
</dbReference>
<evidence type="ECO:0000256" key="6">
    <source>
        <dbReference type="ARBA" id="ARBA00023136"/>
    </source>
</evidence>
<accession>A0A939GFM8</accession>
<dbReference type="AlphaFoldDB" id="A0A939GFM8"/>
<dbReference type="PANTHER" id="PTHR21624">
    <property type="entry name" value="STEROL DESATURASE-RELATED PROTEIN"/>
    <property type="match status" value="1"/>
</dbReference>
<keyword evidence="3 7" id="KW-1133">Transmembrane helix</keyword>
<evidence type="ECO:0000256" key="7">
    <source>
        <dbReference type="SAM" id="Phobius"/>
    </source>
</evidence>
<dbReference type="InterPro" id="IPR006694">
    <property type="entry name" value="Fatty_acid_hydroxylase"/>
</dbReference>